<organism evidence="2 3">
    <name type="scientific">Vespula squamosa</name>
    <name type="common">Southern yellow jacket</name>
    <name type="synonym">Wasp</name>
    <dbReference type="NCBI Taxonomy" id="30214"/>
    <lineage>
        <taxon>Eukaryota</taxon>
        <taxon>Metazoa</taxon>
        <taxon>Ecdysozoa</taxon>
        <taxon>Arthropoda</taxon>
        <taxon>Hexapoda</taxon>
        <taxon>Insecta</taxon>
        <taxon>Pterygota</taxon>
        <taxon>Neoptera</taxon>
        <taxon>Endopterygota</taxon>
        <taxon>Hymenoptera</taxon>
        <taxon>Apocrita</taxon>
        <taxon>Aculeata</taxon>
        <taxon>Vespoidea</taxon>
        <taxon>Vespidae</taxon>
        <taxon>Vespinae</taxon>
        <taxon>Vespula</taxon>
    </lineage>
</organism>
<reference evidence="2 3" key="1">
    <citation type="journal article" date="2024" name="Ann. Entomol. Soc. Am.">
        <title>Genomic analyses of the southern and eastern yellowjacket wasps (Hymenoptera: Vespidae) reveal evolutionary signatures of social life.</title>
        <authorList>
            <person name="Catto M.A."/>
            <person name="Caine P.B."/>
            <person name="Orr S.E."/>
            <person name="Hunt B.G."/>
            <person name="Goodisman M.A.D."/>
        </authorList>
    </citation>
    <scope>NUCLEOTIDE SEQUENCE [LARGE SCALE GENOMIC DNA]</scope>
    <source>
        <strain evidence="2">233</strain>
        <tissue evidence="2">Head and thorax</tissue>
    </source>
</reference>
<feature type="compositionally biased region" description="Basic and acidic residues" evidence="1">
    <location>
        <begin position="1"/>
        <end position="12"/>
    </location>
</feature>
<dbReference type="AlphaFoldDB" id="A0ABD1ZUX7"/>
<gene>
    <name evidence="2" type="ORF">V1478_018383</name>
</gene>
<evidence type="ECO:0000313" key="3">
    <source>
        <dbReference type="Proteomes" id="UP001607302"/>
    </source>
</evidence>
<feature type="compositionally biased region" description="Basic and acidic residues" evidence="1">
    <location>
        <begin position="39"/>
        <end position="49"/>
    </location>
</feature>
<dbReference type="Proteomes" id="UP001607302">
    <property type="component" value="Unassembled WGS sequence"/>
</dbReference>
<dbReference type="EMBL" id="JAUDFV010000167">
    <property type="protein sequence ID" value="KAL2712148.1"/>
    <property type="molecule type" value="Genomic_DNA"/>
</dbReference>
<evidence type="ECO:0000256" key="1">
    <source>
        <dbReference type="SAM" id="MobiDB-lite"/>
    </source>
</evidence>
<feature type="region of interest" description="Disordered" evidence="1">
    <location>
        <begin position="39"/>
        <end position="65"/>
    </location>
</feature>
<accession>A0ABD1ZUX7</accession>
<name>A0ABD1ZUX7_VESSQ</name>
<feature type="region of interest" description="Disordered" evidence="1">
    <location>
        <begin position="1"/>
        <end position="20"/>
    </location>
</feature>
<evidence type="ECO:0000313" key="2">
    <source>
        <dbReference type="EMBL" id="KAL2712148.1"/>
    </source>
</evidence>
<keyword evidence="3" id="KW-1185">Reference proteome</keyword>
<sequence>MVIEPRDRHIDDLTNDATPEATDHQQIVRHVLETFDPRSRRATRRDYGKRQVRSSGSYGSSERSRTDVWPIAFSPGVTSKRRIECLAVRKHKRSFGEVATIRWGESLRDTAMGRERRLCKHLPASDTLHGRRVPLLREEIDAQHLPRWQKQPWVKMAAAATAEADHSRRHSILLGRDFDSRRLGGW</sequence>
<comment type="caution">
    <text evidence="2">The sequence shown here is derived from an EMBL/GenBank/DDBJ whole genome shotgun (WGS) entry which is preliminary data.</text>
</comment>
<protein>
    <submittedName>
        <fullName evidence="2">Uncharacterized protein</fullName>
    </submittedName>
</protein>
<proteinExistence type="predicted"/>